<dbReference type="InterPro" id="IPR017941">
    <property type="entry name" value="Rieske_2Fe-2S"/>
</dbReference>
<dbReference type="GO" id="GO:0005506">
    <property type="term" value="F:iron ion binding"/>
    <property type="evidence" value="ECO:0007669"/>
    <property type="project" value="InterPro"/>
</dbReference>
<name>A0A923M322_9BURK</name>
<comment type="similarity">
    <text evidence="1">Belongs to the bacterial ring-hydroxylating dioxygenase alpha subunit family.</text>
</comment>
<protein>
    <submittedName>
        <fullName evidence="10">Rieske 2Fe-2S domain-containing protein</fullName>
    </submittedName>
</protein>
<proteinExistence type="inferred from homology"/>
<dbReference type="PANTHER" id="PTHR43756">
    <property type="entry name" value="CHOLINE MONOOXYGENASE, CHLOROPLASTIC"/>
    <property type="match status" value="1"/>
</dbReference>
<dbReference type="GO" id="GO:0051537">
    <property type="term" value="F:2 iron, 2 sulfur cluster binding"/>
    <property type="evidence" value="ECO:0007669"/>
    <property type="project" value="UniProtKB-KW"/>
</dbReference>
<dbReference type="Pfam" id="PF00848">
    <property type="entry name" value="Ring_hydroxyl_A"/>
    <property type="match status" value="1"/>
</dbReference>
<keyword evidence="3" id="KW-0479">Metal-binding</keyword>
<evidence type="ECO:0000256" key="4">
    <source>
        <dbReference type="ARBA" id="ARBA00022964"/>
    </source>
</evidence>
<dbReference type="PROSITE" id="PS00570">
    <property type="entry name" value="RING_HYDROXYL_ALPHA"/>
    <property type="match status" value="1"/>
</dbReference>
<evidence type="ECO:0000256" key="2">
    <source>
        <dbReference type="ARBA" id="ARBA00022714"/>
    </source>
</evidence>
<evidence type="ECO:0000256" key="5">
    <source>
        <dbReference type="ARBA" id="ARBA00023002"/>
    </source>
</evidence>
<dbReference type="Gene3D" id="3.90.380.10">
    <property type="entry name" value="Naphthalene 1,2-dioxygenase Alpha Subunit, Chain A, domain 1"/>
    <property type="match status" value="1"/>
</dbReference>
<evidence type="ECO:0000259" key="9">
    <source>
        <dbReference type="PROSITE" id="PS51296"/>
    </source>
</evidence>
<feature type="domain" description="Rieske" evidence="9">
    <location>
        <begin position="10"/>
        <end position="106"/>
    </location>
</feature>
<evidence type="ECO:0000256" key="6">
    <source>
        <dbReference type="ARBA" id="ARBA00023004"/>
    </source>
</evidence>
<dbReference type="Gene3D" id="2.102.10.10">
    <property type="entry name" value="Rieske [2Fe-2S] iron-sulphur domain"/>
    <property type="match status" value="1"/>
</dbReference>
<dbReference type="SUPFAM" id="SSF55961">
    <property type="entry name" value="Bet v1-like"/>
    <property type="match status" value="1"/>
</dbReference>
<keyword evidence="8" id="KW-0520">NAD</keyword>
<dbReference type="PRINTS" id="PR00090">
    <property type="entry name" value="RNGDIOXGNASE"/>
</dbReference>
<dbReference type="SUPFAM" id="SSF50022">
    <property type="entry name" value="ISP domain"/>
    <property type="match status" value="1"/>
</dbReference>
<dbReference type="Pfam" id="PF00355">
    <property type="entry name" value="Rieske"/>
    <property type="match status" value="1"/>
</dbReference>
<keyword evidence="4" id="KW-0223">Dioxygenase</keyword>
<sequence length="407" mass="45660">MEHIFEGGWIYLAHESQIPRPNDYLTTTMGRQPIILNRDRHGRIGAFLNACAHRGATLCRDRAGRRPVFSCPFHGWSYASSGELLDVRDEKSAGYPAQFDRGAYGLTRVPRVESYRGFIFGSLVDNVPPLEEHLGGAAWFVDLIVDQAPDGIEMVPGRCTYIYHGNWKLQAENGADGYHVATVHANYVAVQQRRKARTTDRIGAITPGGVGARAGGFYAFDNGHVMLWSERASPKDSPNHVLDAQLRERWPGERVDWMLSRSRNLGLYPNLFLIDSMSSHIRQFRPIAVDRTEVTTYCYAPVGEAPSARARRIRQFEDFYNPSGLATPDDLAEFQACQIGFQARGRRWNDLSRGAAHEIPGPDELARTSGIPGVRRSGRQIADEGLFVEQHGAWQQLLLERMRPGSR</sequence>
<evidence type="ECO:0000256" key="8">
    <source>
        <dbReference type="ARBA" id="ARBA00023027"/>
    </source>
</evidence>
<evidence type="ECO:0000313" key="10">
    <source>
        <dbReference type="EMBL" id="MBC5763008.1"/>
    </source>
</evidence>
<evidence type="ECO:0000256" key="7">
    <source>
        <dbReference type="ARBA" id="ARBA00023014"/>
    </source>
</evidence>
<dbReference type="InterPro" id="IPR015879">
    <property type="entry name" value="Ring_hydroxy_dOase_asu_C_dom"/>
</dbReference>
<dbReference type="CDD" id="cd08879">
    <property type="entry name" value="RHO_alpha_C_AntDO-like"/>
    <property type="match status" value="1"/>
</dbReference>
<keyword evidence="11" id="KW-1185">Reference proteome</keyword>
<dbReference type="PANTHER" id="PTHR43756:SF1">
    <property type="entry name" value="3-PHENYLPROPIONATE_CINNAMIC ACID DIOXYGENASE SUBUNIT ALPHA"/>
    <property type="match status" value="1"/>
</dbReference>
<keyword evidence="5" id="KW-0560">Oxidoreductase</keyword>
<dbReference type="EMBL" id="JACORU010000001">
    <property type="protein sequence ID" value="MBC5763008.1"/>
    <property type="molecule type" value="Genomic_DNA"/>
</dbReference>
<organism evidence="10 11">
    <name type="scientific">Ramlibacter albus</name>
    <dbReference type="NCBI Taxonomy" id="2079448"/>
    <lineage>
        <taxon>Bacteria</taxon>
        <taxon>Pseudomonadati</taxon>
        <taxon>Pseudomonadota</taxon>
        <taxon>Betaproteobacteria</taxon>
        <taxon>Burkholderiales</taxon>
        <taxon>Comamonadaceae</taxon>
        <taxon>Ramlibacter</taxon>
    </lineage>
</organism>
<dbReference type="InterPro" id="IPR036922">
    <property type="entry name" value="Rieske_2Fe-2S_sf"/>
</dbReference>
<dbReference type="GO" id="GO:0051213">
    <property type="term" value="F:dioxygenase activity"/>
    <property type="evidence" value="ECO:0007669"/>
    <property type="project" value="UniProtKB-KW"/>
</dbReference>
<accession>A0A923M322</accession>
<dbReference type="AlphaFoldDB" id="A0A923M322"/>
<dbReference type="Proteomes" id="UP000596827">
    <property type="component" value="Unassembled WGS sequence"/>
</dbReference>
<dbReference type="InterPro" id="IPR015881">
    <property type="entry name" value="ARHD_Rieske_2Fe_2S"/>
</dbReference>
<reference evidence="10" key="1">
    <citation type="submission" date="2020-08" db="EMBL/GenBank/DDBJ databases">
        <title>Ramlibacter sp. GTP1 16S ribosomal RNA gene genome sequencing and assembly.</title>
        <authorList>
            <person name="Kang M."/>
        </authorList>
    </citation>
    <scope>NUCLEOTIDE SEQUENCE</scope>
    <source>
        <strain evidence="10">GTP1</strain>
    </source>
</reference>
<keyword evidence="7" id="KW-0411">Iron-sulfur</keyword>
<dbReference type="InterPro" id="IPR001663">
    <property type="entry name" value="Rng_hydr_dOase-A"/>
</dbReference>
<evidence type="ECO:0000313" key="11">
    <source>
        <dbReference type="Proteomes" id="UP000596827"/>
    </source>
</evidence>
<comment type="caution">
    <text evidence="10">The sequence shown here is derived from an EMBL/GenBank/DDBJ whole genome shotgun (WGS) entry which is preliminary data.</text>
</comment>
<evidence type="ECO:0000256" key="1">
    <source>
        <dbReference type="ARBA" id="ARBA00008751"/>
    </source>
</evidence>
<evidence type="ECO:0000256" key="3">
    <source>
        <dbReference type="ARBA" id="ARBA00022723"/>
    </source>
</evidence>
<dbReference type="PROSITE" id="PS51296">
    <property type="entry name" value="RIESKE"/>
    <property type="match status" value="1"/>
</dbReference>
<keyword evidence="2" id="KW-0001">2Fe-2S</keyword>
<gene>
    <name evidence="10" type="ORF">H8R02_00985</name>
</gene>
<keyword evidence="6" id="KW-0408">Iron</keyword>